<dbReference type="InterPro" id="IPR006680">
    <property type="entry name" value="Amidohydro-rel"/>
</dbReference>
<dbReference type="Pfam" id="PF01979">
    <property type="entry name" value="Amidohydro_1"/>
    <property type="match status" value="1"/>
</dbReference>
<feature type="active site" description="Proton donor/acceptor" evidence="6">
    <location>
        <position position="271"/>
    </location>
</feature>
<evidence type="ECO:0000313" key="10">
    <source>
        <dbReference type="EMBL" id="MBB5362993.1"/>
    </source>
</evidence>
<dbReference type="NCBIfam" id="TIGR00221">
    <property type="entry name" value="nagA"/>
    <property type="match status" value="1"/>
</dbReference>
<feature type="binding site" evidence="8">
    <location>
        <position position="125"/>
    </location>
    <ligand>
        <name>Zn(2+)</name>
        <dbReference type="ChEBI" id="CHEBI:29105"/>
    </ligand>
</feature>
<feature type="binding site" evidence="8">
    <location>
        <position position="214"/>
    </location>
    <ligand>
        <name>Zn(2+)</name>
        <dbReference type="ChEBI" id="CHEBI:29105"/>
    </ligand>
</feature>
<evidence type="ECO:0000256" key="4">
    <source>
        <dbReference type="ARBA" id="ARBA00023277"/>
    </source>
</evidence>
<evidence type="ECO:0000256" key="5">
    <source>
        <dbReference type="PIRNR" id="PIRNR038994"/>
    </source>
</evidence>
<accession>A0A7W8JUE1</accession>
<feature type="binding site" evidence="7">
    <location>
        <position position="249"/>
    </location>
    <ligand>
        <name>substrate</name>
    </ligand>
</feature>
<keyword evidence="2 8" id="KW-0479">Metal-binding</keyword>
<dbReference type="EC" id="3.5.1.25" evidence="10"/>
<dbReference type="Gene3D" id="3.20.20.140">
    <property type="entry name" value="Metal-dependent hydrolases"/>
    <property type="match status" value="1"/>
</dbReference>
<evidence type="ECO:0000256" key="2">
    <source>
        <dbReference type="ARBA" id="ARBA00022723"/>
    </source>
</evidence>
<evidence type="ECO:0000313" key="11">
    <source>
        <dbReference type="Proteomes" id="UP000552709"/>
    </source>
</evidence>
<feature type="binding site" evidence="7">
    <location>
        <position position="136"/>
    </location>
    <ligand>
        <name>substrate</name>
    </ligand>
</feature>
<comment type="caution">
    <text evidence="10">The sequence shown here is derived from an EMBL/GenBank/DDBJ whole genome shotgun (WGS) entry which is preliminary data.</text>
</comment>
<dbReference type="SUPFAM" id="SSF51338">
    <property type="entry name" value="Composite domain of metallo-dependent hydrolases"/>
    <property type="match status" value="1"/>
</dbReference>
<dbReference type="Gene3D" id="2.30.40.10">
    <property type="entry name" value="Urease, subunit C, domain 1"/>
    <property type="match status" value="1"/>
</dbReference>
<evidence type="ECO:0000256" key="3">
    <source>
        <dbReference type="ARBA" id="ARBA00022801"/>
    </source>
</evidence>
<feature type="binding site" evidence="7">
    <location>
        <position position="225"/>
    </location>
    <ligand>
        <name>substrate</name>
    </ligand>
</feature>
<dbReference type="GO" id="GO:0046872">
    <property type="term" value="F:metal ion binding"/>
    <property type="evidence" value="ECO:0007669"/>
    <property type="project" value="UniProtKB-KW"/>
</dbReference>
<organism evidence="10 11">
    <name type="scientific">Deinococcus humi</name>
    <dbReference type="NCBI Taxonomy" id="662880"/>
    <lineage>
        <taxon>Bacteria</taxon>
        <taxon>Thermotogati</taxon>
        <taxon>Deinococcota</taxon>
        <taxon>Deinococci</taxon>
        <taxon>Deinococcales</taxon>
        <taxon>Deinococcaceae</taxon>
        <taxon>Deinococcus</taxon>
    </lineage>
</organism>
<evidence type="ECO:0000256" key="6">
    <source>
        <dbReference type="PIRSR" id="PIRSR038994-1"/>
    </source>
</evidence>
<feature type="binding site" evidence="7">
    <location>
        <begin position="217"/>
        <end position="218"/>
    </location>
    <ligand>
        <name>substrate</name>
    </ligand>
</feature>
<feature type="binding site" evidence="8">
    <location>
        <position position="188"/>
    </location>
    <ligand>
        <name>Zn(2+)</name>
        <dbReference type="ChEBI" id="CHEBI:29105"/>
    </ligand>
</feature>
<evidence type="ECO:0000256" key="8">
    <source>
        <dbReference type="PIRSR" id="PIRSR038994-3"/>
    </source>
</evidence>
<dbReference type="PIRSF" id="PIRSF038994">
    <property type="entry name" value="NagA"/>
    <property type="match status" value="1"/>
</dbReference>
<comment type="similarity">
    <text evidence="1 5">Belongs to the metallo-dependent hydrolases superfamily. NagA family.</text>
</comment>
<proteinExistence type="inferred from homology"/>
<dbReference type="GO" id="GO:0008448">
    <property type="term" value="F:N-acetylglucosamine-6-phosphate deacetylase activity"/>
    <property type="evidence" value="ECO:0007669"/>
    <property type="project" value="UniProtKB-EC"/>
</dbReference>
<dbReference type="SUPFAM" id="SSF51556">
    <property type="entry name" value="Metallo-dependent hydrolases"/>
    <property type="match status" value="1"/>
</dbReference>
<dbReference type="PANTHER" id="PTHR11113:SF14">
    <property type="entry name" value="N-ACETYLGLUCOSAMINE-6-PHOSPHATE DEACETYLASE"/>
    <property type="match status" value="1"/>
</dbReference>
<keyword evidence="11" id="KW-1185">Reference proteome</keyword>
<dbReference type="AlphaFoldDB" id="A0A7W8JUE1"/>
<dbReference type="InterPro" id="IPR032466">
    <property type="entry name" value="Metal_Hydrolase"/>
</dbReference>
<protein>
    <submittedName>
        <fullName evidence="10">N-acetylglucosamine-6-phosphate deacetylase</fullName>
        <ecNumber evidence="10">3.5.1.25</ecNumber>
    </submittedName>
</protein>
<evidence type="ECO:0000259" key="9">
    <source>
        <dbReference type="Pfam" id="PF01979"/>
    </source>
</evidence>
<name>A0A7W8JUE1_9DEIO</name>
<gene>
    <name evidence="10" type="ORF">HNQ08_002091</name>
</gene>
<dbReference type="RefSeq" id="WP_184131028.1">
    <property type="nucleotide sequence ID" value="NZ_JACHFL010000004.1"/>
</dbReference>
<comment type="cofactor">
    <cofactor evidence="8">
        <name>a divalent metal cation</name>
        <dbReference type="ChEBI" id="CHEBI:60240"/>
    </cofactor>
    <text evidence="8">Binds 1 divalent metal cation per subunit.</text>
</comment>
<sequence>MTSTPHQTLNGQVLLPTGKFVSARLEFGDQITAITSDPGTPSQRLILPGFIDAHVHGGGGADAMDGPEAVRRLARFHAAHGTTTLLPTTITNPWENVLAALRGIRQVMAEGGVPGGADVVGAHLEGPFISPGRLGAQPPNTLEPLSPLIAEVLALDVVRAVTIAPELPGALDASLALAQAGARIGVGHTRADADTVTAFLNALNAVGATTCATHLYNAMGGIEGRVPGPPAALLADAHAYLEVILDNIHVHPTSFRLACAAAAGRVTLITDAMRAAGLGDGESELGGQRVIVQNGRANLESGSLAGSLLTMDVALKNAVSAGIPLEEASRMLSETPARSLGLNDRGALKPDLRADLVVLDGDLNVLEVFVGGKRISARPETPGHPG</sequence>
<keyword evidence="3 5" id="KW-0378">Hydrolase</keyword>
<evidence type="ECO:0000256" key="1">
    <source>
        <dbReference type="ARBA" id="ARBA00010716"/>
    </source>
</evidence>
<dbReference type="EMBL" id="JACHFL010000004">
    <property type="protein sequence ID" value="MBB5362993.1"/>
    <property type="molecule type" value="Genomic_DNA"/>
</dbReference>
<dbReference type="InterPro" id="IPR011059">
    <property type="entry name" value="Metal-dep_hydrolase_composite"/>
</dbReference>
<evidence type="ECO:0000256" key="7">
    <source>
        <dbReference type="PIRSR" id="PIRSR038994-2"/>
    </source>
</evidence>
<dbReference type="Proteomes" id="UP000552709">
    <property type="component" value="Unassembled WGS sequence"/>
</dbReference>
<reference evidence="10 11" key="1">
    <citation type="submission" date="2020-08" db="EMBL/GenBank/DDBJ databases">
        <title>Genomic Encyclopedia of Type Strains, Phase IV (KMG-IV): sequencing the most valuable type-strain genomes for metagenomic binning, comparative biology and taxonomic classification.</title>
        <authorList>
            <person name="Goeker M."/>
        </authorList>
    </citation>
    <scope>NUCLEOTIDE SEQUENCE [LARGE SCALE GENOMIC DNA]</scope>
    <source>
        <strain evidence="10 11">DSM 27939</strain>
    </source>
</reference>
<feature type="domain" description="Amidohydrolase-related" evidence="9">
    <location>
        <begin position="46"/>
        <end position="374"/>
    </location>
</feature>
<dbReference type="GO" id="GO:0006046">
    <property type="term" value="P:N-acetylglucosamine catabolic process"/>
    <property type="evidence" value="ECO:0007669"/>
    <property type="project" value="TreeGrafter"/>
</dbReference>
<feature type="binding site" evidence="7">
    <location>
        <begin position="304"/>
        <end position="306"/>
    </location>
    <ligand>
        <name>substrate</name>
    </ligand>
</feature>
<dbReference type="PANTHER" id="PTHR11113">
    <property type="entry name" value="N-ACETYLGLUCOSAMINE-6-PHOSPHATE DEACETYLASE"/>
    <property type="match status" value="1"/>
</dbReference>
<dbReference type="InterPro" id="IPR003764">
    <property type="entry name" value="GlcNAc_6-P_deAcase"/>
</dbReference>
<keyword evidence="4 5" id="KW-0119">Carbohydrate metabolism</keyword>